<keyword evidence="3" id="KW-1185">Reference proteome</keyword>
<accession>A0ABQ7QVD1</accession>
<proteinExistence type="predicted"/>
<evidence type="ECO:0000313" key="3">
    <source>
        <dbReference type="Proteomes" id="UP000823941"/>
    </source>
</evidence>
<feature type="region of interest" description="Disordered" evidence="1">
    <location>
        <begin position="31"/>
        <end position="66"/>
    </location>
</feature>
<sequence length="66" mass="7341">MSVVVYVYVCVGTLPSCGHSRVGCDTCVREERSRPNAGAGARRHYCPRPARPPRPAPRRSHPAHFR</sequence>
<organism evidence="2 3">
    <name type="scientific">Plutella xylostella</name>
    <name type="common">Diamondback moth</name>
    <name type="synonym">Plutella maculipennis</name>
    <dbReference type="NCBI Taxonomy" id="51655"/>
    <lineage>
        <taxon>Eukaryota</taxon>
        <taxon>Metazoa</taxon>
        <taxon>Ecdysozoa</taxon>
        <taxon>Arthropoda</taxon>
        <taxon>Hexapoda</taxon>
        <taxon>Insecta</taxon>
        <taxon>Pterygota</taxon>
        <taxon>Neoptera</taxon>
        <taxon>Endopterygota</taxon>
        <taxon>Lepidoptera</taxon>
        <taxon>Glossata</taxon>
        <taxon>Ditrysia</taxon>
        <taxon>Yponomeutoidea</taxon>
        <taxon>Plutellidae</taxon>
        <taxon>Plutella</taxon>
    </lineage>
</organism>
<dbReference type="EMBL" id="JAHIBW010000007">
    <property type="protein sequence ID" value="KAG7308969.1"/>
    <property type="molecule type" value="Genomic_DNA"/>
</dbReference>
<evidence type="ECO:0000313" key="2">
    <source>
        <dbReference type="EMBL" id="KAG7308969.1"/>
    </source>
</evidence>
<protein>
    <recommendedName>
        <fullName evidence="4">Secreted protein</fullName>
    </recommendedName>
</protein>
<reference evidence="2 3" key="1">
    <citation type="submission" date="2021-06" db="EMBL/GenBank/DDBJ databases">
        <title>A haploid diamondback moth (Plutella xylostella L.) genome assembly resolves 31 chromosomes and identifies a diamide resistance mutation.</title>
        <authorList>
            <person name="Ward C.M."/>
            <person name="Perry K.D."/>
            <person name="Baker G."/>
            <person name="Powis K."/>
            <person name="Heckel D.G."/>
            <person name="Baxter S.W."/>
        </authorList>
    </citation>
    <scope>NUCLEOTIDE SEQUENCE [LARGE SCALE GENOMIC DNA]</scope>
    <source>
        <strain evidence="2 3">LV</strain>
        <tissue evidence="2">Single pupa</tissue>
    </source>
</reference>
<dbReference type="Proteomes" id="UP000823941">
    <property type="component" value="Chromosome 7"/>
</dbReference>
<evidence type="ECO:0000256" key="1">
    <source>
        <dbReference type="SAM" id="MobiDB-lite"/>
    </source>
</evidence>
<comment type="caution">
    <text evidence="2">The sequence shown here is derived from an EMBL/GenBank/DDBJ whole genome shotgun (WGS) entry which is preliminary data.</text>
</comment>
<evidence type="ECO:0008006" key="4">
    <source>
        <dbReference type="Google" id="ProtNLM"/>
    </source>
</evidence>
<feature type="compositionally biased region" description="Basic residues" evidence="1">
    <location>
        <begin position="56"/>
        <end position="66"/>
    </location>
</feature>
<gene>
    <name evidence="2" type="ORF">JYU34_004825</name>
</gene>
<name>A0ABQ7QVD1_PLUXY</name>